<gene>
    <name evidence="1" type="ORF">FHG66_14240</name>
</gene>
<protein>
    <submittedName>
        <fullName evidence="1">DUF2793 domain-containing protein</fullName>
    </submittedName>
</protein>
<evidence type="ECO:0000313" key="2">
    <source>
        <dbReference type="Proteomes" id="UP000305887"/>
    </source>
</evidence>
<name>A0A5C4MWK8_9RHOB</name>
<dbReference type="Pfam" id="PF10983">
    <property type="entry name" value="DUF2793"/>
    <property type="match status" value="1"/>
</dbReference>
<accession>A0A5C4MWK8</accession>
<dbReference type="RefSeq" id="WP_139077727.1">
    <property type="nucleotide sequence ID" value="NZ_VDFU01000017.1"/>
</dbReference>
<organism evidence="1 2">
    <name type="scientific">Rubellimicrobium rubrum</name>
    <dbReference type="NCBI Taxonomy" id="2585369"/>
    <lineage>
        <taxon>Bacteria</taxon>
        <taxon>Pseudomonadati</taxon>
        <taxon>Pseudomonadota</taxon>
        <taxon>Alphaproteobacteria</taxon>
        <taxon>Rhodobacterales</taxon>
        <taxon>Roseobacteraceae</taxon>
        <taxon>Rubellimicrobium</taxon>
    </lineage>
</organism>
<dbReference type="InterPro" id="IPR021251">
    <property type="entry name" value="DUF2793"/>
</dbReference>
<dbReference type="Proteomes" id="UP000305887">
    <property type="component" value="Unassembled WGS sequence"/>
</dbReference>
<evidence type="ECO:0000313" key="1">
    <source>
        <dbReference type="EMBL" id="TNC48507.1"/>
    </source>
</evidence>
<dbReference type="AlphaFoldDB" id="A0A5C4MWK8"/>
<comment type="caution">
    <text evidence="1">The sequence shown here is derived from an EMBL/GenBank/DDBJ whole genome shotgun (WGS) entry which is preliminary data.</text>
</comment>
<sequence length="433" mass="44134">MTATSPLLALPYLQPAQAQKHVTHNEALQVLDAVVQLRVQGWSATLPPVSPAAGDVWEVGAGASGIWAGQGGRLALWDGTGWQFLVPREGWRAWDQAGQSLRVHVGGSWRSLVASLQNMEGLGIGASWDSSTRLAVASEGSLLTHRGSRHQLRVNKAAAPDTASLLFQSNWTGHAELGLAGGLDFSLKVSDGAAWTSALTVARATGVVTLPAGAVINGTLKGTAVQTGPVDATAGRLLTAGAFGLGGPLPAIANAGVTDGTIVPGLYAYDTTAGSSGGPASVMRGTLLHSQRGAALGETQLLVAEAGSTAGVYAGLVFGRSRSGGAWSAWACGSVQDSSTGSNGRCQRQQDGTQTCWHTVTTSATAETVWTFPQGFASSTGLIVTMGVNGAALTALAARHTAKSPTSVSLSVVNTSGVRVATSLDVMAVGRWY</sequence>
<reference evidence="1 2" key="1">
    <citation type="submission" date="2019-06" db="EMBL/GenBank/DDBJ databases">
        <title>YIM 131921 draft genome.</title>
        <authorList>
            <person name="Jiang L."/>
        </authorList>
    </citation>
    <scope>NUCLEOTIDE SEQUENCE [LARGE SCALE GENOMIC DNA]</scope>
    <source>
        <strain evidence="1 2">YIM 131921</strain>
    </source>
</reference>
<dbReference type="EMBL" id="VDFU01000017">
    <property type="protein sequence ID" value="TNC48507.1"/>
    <property type="molecule type" value="Genomic_DNA"/>
</dbReference>
<proteinExistence type="predicted"/>
<keyword evidence="2" id="KW-1185">Reference proteome</keyword>
<dbReference type="OrthoDB" id="564699at2"/>